<keyword evidence="1" id="KW-0479">Metal-binding</keyword>
<evidence type="ECO:0000313" key="9">
    <source>
        <dbReference type="Proteomes" id="UP000078544"/>
    </source>
</evidence>
<dbReference type="PROSITE" id="PS01360">
    <property type="entry name" value="ZF_MYND_1"/>
    <property type="match status" value="1"/>
</dbReference>
<keyword evidence="3" id="KW-0862">Zinc</keyword>
<dbReference type="OrthoDB" id="448649at2759"/>
<dbReference type="Gene3D" id="6.10.140.2220">
    <property type="match status" value="1"/>
</dbReference>
<keyword evidence="6" id="KW-0732">Signal</keyword>
<evidence type="ECO:0000256" key="2">
    <source>
        <dbReference type="ARBA" id="ARBA00022771"/>
    </source>
</evidence>
<dbReference type="PANTHER" id="PTHR12197">
    <property type="entry name" value="HISTONE-LYSINE N-METHYLTRANSFERASE SMYD"/>
    <property type="match status" value="1"/>
</dbReference>
<evidence type="ECO:0000259" key="7">
    <source>
        <dbReference type="PROSITE" id="PS50865"/>
    </source>
</evidence>
<dbReference type="Pfam" id="PF01753">
    <property type="entry name" value="zf-MYND"/>
    <property type="match status" value="1"/>
</dbReference>
<dbReference type="InterPro" id="IPR002893">
    <property type="entry name" value="Znf_MYND"/>
</dbReference>
<dbReference type="Pfam" id="PF00856">
    <property type="entry name" value="SET"/>
    <property type="match status" value="1"/>
</dbReference>
<comment type="caution">
    <text evidence="8">The sequence shown here is derived from an EMBL/GenBank/DDBJ whole genome shotgun (WGS) entry which is preliminary data.</text>
</comment>
<accession>A0A166PD55</accession>
<dbReference type="CDD" id="cd20071">
    <property type="entry name" value="SET_SMYD"/>
    <property type="match status" value="1"/>
</dbReference>
<gene>
    <name evidence="8" type="ORF">AAL_04296</name>
</gene>
<reference evidence="8 9" key="1">
    <citation type="journal article" date="2016" name="Genome Biol. Evol.">
        <title>Divergent and convergent evolution of fungal pathogenicity.</title>
        <authorList>
            <person name="Shang Y."/>
            <person name="Xiao G."/>
            <person name="Zheng P."/>
            <person name="Cen K."/>
            <person name="Zhan S."/>
            <person name="Wang C."/>
        </authorList>
    </citation>
    <scope>NUCLEOTIDE SEQUENCE [LARGE SCALE GENOMIC DNA]</scope>
    <source>
        <strain evidence="8 9">RCEF 2490</strain>
    </source>
</reference>
<dbReference type="GO" id="GO:0008270">
    <property type="term" value="F:zinc ion binding"/>
    <property type="evidence" value="ECO:0007669"/>
    <property type="project" value="UniProtKB-KW"/>
</dbReference>
<feature type="region of interest" description="Disordered" evidence="5">
    <location>
        <begin position="518"/>
        <end position="554"/>
    </location>
</feature>
<name>A0A166PD55_9HYPO</name>
<dbReference type="GO" id="GO:0005634">
    <property type="term" value="C:nucleus"/>
    <property type="evidence" value="ECO:0007669"/>
    <property type="project" value="TreeGrafter"/>
</dbReference>
<dbReference type="Gene3D" id="1.10.220.160">
    <property type="match status" value="1"/>
</dbReference>
<dbReference type="InterPro" id="IPR001214">
    <property type="entry name" value="SET_dom"/>
</dbReference>
<feature type="domain" description="MYND-type" evidence="7">
    <location>
        <begin position="438"/>
        <end position="476"/>
    </location>
</feature>
<evidence type="ECO:0000313" key="8">
    <source>
        <dbReference type="EMBL" id="KZZ96000.1"/>
    </source>
</evidence>
<protein>
    <submittedName>
        <fullName evidence="8">SET domain protein</fullName>
    </submittedName>
</protein>
<keyword evidence="2 4" id="KW-0863">Zinc-finger</keyword>
<dbReference type="AlphaFoldDB" id="A0A166PD55"/>
<dbReference type="Gene3D" id="1.25.10.10">
    <property type="entry name" value="Leucine-rich Repeat Variant"/>
    <property type="match status" value="1"/>
</dbReference>
<dbReference type="InterPro" id="IPR050869">
    <property type="entry name" value="H3K4_H4K5_MeTrfase"/>
</dbReference>
<evidence type="ECO:0000256" key="1">
    <source>
        <dbReference type="ARBA" id="ARBA00022723"/>
    </source>
</evidence>
<evidence type="ECO:0000256" key="4">
    <source>
        <dbReference type="PROSITE-ProRule" id="PRU00134"/>
    </source>
</evidence>
<dbReference type="Proteomes" id="UP000078544">
    <property type="component" value="Unassembled WGS sequence"/>
</dbReference>
<organism evidence="8 9">
    <name type="scientific">Moelleriella libera RCEF 2490</name>
    <dbReference type="NCBI Taxonomy" id="1081109"/>
    <lineage>
        <taxon>Eukaryota</taxon>
        <taxon>Fungi</taxon>
        <taxon>Dikarya</taxon>
        <taxon>Ascomycota</taxon>
        <taxon>Pezizomycotina</taxon>
        <taxon>Sordariomycetes</taxon>
        <taxon>Hypocreomycetidae</taxon>
        <taxon>Hypocreales</taxon>
        <taxon>Clavicipitaceae</taxon>
        <taxon>Moelleriella</taxon>
    </lineage>
</organism>
<evidence type="ECO:0000256" key="3">
    <source>
        <dbReference type="ARBA" id="ARBA00022833"/>
    </source>
</evidence>
<sequence length="944" mass="102416">MQALVAVFFCIVVGIFGAPARSHDVESSSSDLICHTSDPAECYPRIFQPTKEFQPVRDDQQLPKGLHVRLNIWTGQKEAKINVPGDNDSSLEGLAVDKAVVIVDPEPGAAGQTAPKIPKGAPAYEAVGKVKEPEHESGAFYDGLQMVKKGVSKPDEAFDRALDGLEDLSHDLYYGLKIAEDADAVKSLFCLMTHPQVPVVEGAVPRDQQAAAILAGTLSNNPTALREVAKVWSQLDGFQCPGGLVGVEAGAREGKRRGSLQQALFDSVSPATMAGPATAGVTTATDAARSRSKVGVINGLIKDASIRADFLRGDGMVALLKVLQPRGKEWASAQRKVGQLVLDNFLDEDMGAVLGQWPRVSPLAGEQCEGQAAEAAPQEGCWDHHIARIVKASSKTDGWSRDLKDRLAAVRRKQKKEGDHGEFPLILPPTLAALASRCAYCLRASNPRACSRCRAAFYCNASCQQAGWTAVHAKECKALRARNTRGGGGRSAAELPTPVRVLVQALLKKEIEEGLASLEGHVEQRMKTRSTSSSRHGGGRNSNSSSSNSSDSGAREWADLEMMAMAACAFAYSKPPEERDVRKAIDLLCKITTNAFYRFDEDEGGQVGMFLEPTLAMANHSCIPNATVLFMQREALLLAERPIQAGDEIEISYTDYTSPLSSRKQALASYRFECQCARCNNDLNVYQVAAQSPDTTLDALSVLGSKAPRHPGATDASKIQVAARNSAEVDHGDSLCDRHLLRTSLQKYQPLIDAELWAISPLPNTLSEVSIYYAQQQQDYPRAVAVAALVAVECNPYRYTAPFHSARLRNLLVIAKLLVLTAETSVALRQSLRIMASGAGLNDRIHDTLDRIDQVSLSQMLLTLVLMMVPAGCRDAWELGSTARELLDDIDRLQGREQELGLINAWKRDPKSEESRDFFDYAVVQQMKALASLGRAILKADFGV</sequence>
<feature type="compositionally biased region" description="Low complexity" evidence="5">
    <location>
        <begin position="529"/>
        <end position="552"/>
    </location>
</feature>
<dbReference type="Gene3D" id="2.170.270.10">
    <property type="entry name" value="SET domain"/>
    <property type="match status" value="1"/>
</dbReference>
<dbReference type="SUPFAM" id="SSF144232">
    <property type="entry name" value="HIT/MYND zinc finger-like"/>
    <property type="match status" value="1"/>
</dbReference>
<evidence type="ECO:0000256" key="5">
    <source>
        <dbReference type="SAM" id="MobiDB-lite"/>
    </source>
</evidence>
<dbReference type="SUPFAM" id="SSF82199">
    <property type="entry name" value="SET domain"/>
    <property type="match status" value="1"/>
</dbReference>
<dbReference type="PANTHER" id="PTHR12197:SF251">
    <property type="entry name" value="EG:BACR7C10.4 PROTEIN"/>
    <property type="match status" value="1"/>
</dbReference>
<feature type="chain" id="PRO_5007878213" evidence="6">
    <location>
        <begin position="23"/>
        <end position="944"/>
    </location>
</feature>
<proteinExistence type="predicted"/>
<evidence type="ECO:0000256" key="6">
    <source>
        <dbReference type="SAM" id="SignalP"/>
    </source>
</evidence>
<dbReference type="InterPro" id="IPR011989">
    <property type="entry name" value="ARM-like"/>
</dbReference>
<dbReference type="PROSITE" id="PS50865">
    <property type="entry name" value="ZF_MYND_2"/>
    <property type="match status" value="1"/>
</dbReference>
<dbReference type="EMBL" id="AZGY01000008">
    <property type="protein sequence ID" value="KZZ96000.1"/>
    <property type="molecule type" value="Genomic_DNA"/>
</dbReference>
<dbReference type="STRING" id="1081109.A0A166PD55"/>
<dbReference type="InterPro" id="IPR046341">
    <property type="entry name" value="SET_dom_sf"/>
</dbReference>
<feature type="signal peptide" evidence="6">
    <location>
        <begin position="1"/>
        <end position="22"/>
    </location>
</feature>
<keyword evidence="9" id="KW-1185">Reference proteome</keyword>